<reference evidence="5" key="1">
    <citation type="submission" date="2025-08" db="UniProtKB">
        <authorList>
            <consortium name="RefSeq"/>
        </authorList>
    </citation>
    <scope>IDENTIFICATION</scope>
</reference>
<organism evidence="5">
    <name type="scientific">Papilio xuthus</name>
    <name type="common">Asian swallowtail butterfly</name>
    <dbReference type="NCBI Taxonomy" id="66420"/>
    <lineage>
        <taxon>Eukaryota</taxon>
        <taxon>Metazoa</taxon>
        <taxon>Ecdysozoa</taxon>
        <taxon>Arthropoda</taxon>
        <taxon>Hexapoda</taxon>
        <taxon>Insecta</taxon>
        <taxon>Pterygota</taxon>
        <taxon>Neoptera</taxon>
        <taxon>Endopterygota</taxon>
        <taxon>Lepidoptera</taxon>
        <taxon>Glossata</taxon>
        <taxon>Ditrysia</taxon>
        <taxon>Papilionoidea</taxon>
        <taxon>Papilionidae</taxon>
        <taxon>Papilioninae</taxon>
        <taxon>Papilio</taxon>
    </lineage>
</organism>
<evidence type="ECO:0000256" key="2">
    <source>
        <dbReference type="ARBA" id="ARBA00023242"/>
    </source>
</evidence>
<dbReference type="KEGG" id="pxu:106116562"/>
<feature type="region of interest" description="Disordered" evidence="3">
    <location>
        <begin position="244"/>
        <end position="276"/>
    </location>
</feature>
<name>A0AAJ6Z5R4_PAPXU</name>
<dbReference type="Pfam" id="PF08236">
    <property type="entry name" value="SRI"/>
    <property type="match status" value="1"/>
</dbReference>
<proteinExistence type="predicted"/>
<dbReference type="Proteomes" id="UP000694872">
    <property type="component" value="Unplaced"/>
</dbReference>
<evidence type="ECO:0000256" key="1">
    <source>
        <dbReference type="ARBA" id="ARBA00004123"/>
    </source>
</evidence>
<dbReference type="GO" id="GO:0006355">
    <property type="term" value="P:regulation of DNA-templated transcription"/>
    <property type="evidence" value="ECO:0007669"/>
    <property type="project" value="InterPro"/>
</dbReference>
<dbReference type="AlphaFoldDB" id="A0AAJ6Z5R4"/>
<feature type="region of interest" description="Disordered" evidence="3">
    <location>
        <begin position="178"/>
        <end position="217"/>
    </location>
</feature>
<protein>
    <submittedName>
        <fullName evidence="5">Uncharacterized protein LOC106116562</fullName>
    </submittedName>
</protein>
<comment type="subcellular location">
    <subcellularLocation>
        <location evidence="1">Nucleus</location>
    </subcellularLocation>
</comment>
<feature type="compositionally biased region" description="Polar residues" evidence="3">
    <location>
        <begin position="200"/>
        <end position="217"/>
    </location>
</feature>
<keyword evidence="2" id="KW-0539">Nucleus</keyword>
<dbReference type="RefSeq" id="XP_013165890.1">
    <property type="nucleotide sequence ID" value="XM_013310436.1"/>
</dbReference>
<dbReference type="GO" id="GO:0005694">
    <property type="term" value="C:chromosome"/>
    <property type="evidence" value="ECO:0007669"/>
    <property type="project" value="InterPro"/>
</dbReference>
<gene>
    <name evidence="5" type="primary">LOC106116562</name>
</gene>
<feature type="domain" description="Set2 Rpb1 interacting" evidence="4">
    <location>
        <begin position="383"/>
        <end position="443"/>
    </location>
</feature>
<dbReference type="InterPro" id="IPR013257">
    <property type="entry name" value="SRI"/>
</dbReference>
<dbReference type="GeneID" id="106116562"/>
<feature type="compositionally biased region" description="Polar residues" evidence="3">
    <location>
        <begin position="178"/>
        <end position="191"/>
    </location>
</feature>
<evidence type="ECO:0000259" key="4">
    <source>
        <dbReference type="Pfam" id="PF08236"/>
    </source>
</evidence>
<accession>A0AAJ6Z5R4</accession>
<feature type="compositionally biased region" description="Basic and acidic residues" evidence="3">
    <location>
        <begin position="258"/>
        <end position="268"/>
    </location>
</feature>
<evidence type="ECO:0000256" key="3">
    <source>
        <dbReference type="SAM" id="MobiDB-lite"/>
    </source>
</evidence>
<sequence>MSQLLETEAQNSDDFVDQMILEYDKTIMSIPDIENEPHLLISKVRKHYMEYIIKLLSVNYEKHQKQFNKNIRLPSAIWRCAKIIEMTAAQTCMVVQIYRKNIVGVINELKQDTSKGKLYKTLYDFLNTTPNNEKRVQTTLNKTNNCTCQCTCNQKRKRRRENNIQNQFISDNVASTPSEKLLDTSNNSLEHTLTKETEVNSDMTMKNLPSETPFHTHNVETQDSDNLLRQLEILFQDDHNDDDLFEQSLWNDPNPTNEEPKDNKKDNNETENMVESNNLPTVNINQSLDDKLASLAGHFVENDNSTKLASKKANQTSNKWLCEEYFMKLQLYEILDQLRDCNRAKLARVKDLLKDIFGEDSDDEGVMSPLEETPEFVRSCKERIAPWVVRVLTPFYIKGRIKGKALFKSLAKHLIRLIYQCSKYPNEYEVKSFVNDFLDSHKLIRCEADFKQFRINNI</sequence>
<evidence type="ECO:0000313" key="5">
    <source>
        <dbReference type="RefSeq" id="XP_013165890.1"/>
    </source>
</evidence>